<keyword evidence="1" id="KW-1133">Transmembrane helix</keyword>
<dbReference type="Pfam" id="PF07907">
    <property type="entry name" value="YibE_F"/>
    <property type="match status" value="1"/>
</dbReference>
<feature type="transmembrane region" description="Helical" evidence="1">
    <location>
        <begin position="255"/>
        <end position="276"/>
    </location>
</feature>
<sequence>MKKVMLGKRRALTLLLASMLFILFLLGIVLINDFDKAEIVGTYGRDFENAVVTRVIKDNLAEDGQRYGSQEIEIEITKGDHEGETMEATSPSGTLFGADCKEGMRVIVILSESGDTAMATVYSQDRTLAIYGYALLFFLMLGLIGGVKGVKAAISLIFALVCIFAVMLPLMYRGVSPLLSAVLVSMFTTVFTIFVVSGVSRKSVAAILGTVFGVIIAAVSAVMFGIVAGIDGYNVSDIESLLYIAQYSKVNVGELLFAGIIISALGAVMDVAVDIASAMNEVKRHKPDITRQALFHAGMNVGRDTMGTMSNTLILAFVGGSLSTLVLNYAYNLPYMQIINSYNTGIEIMQGIAGSMGIIAAVPFVALIGSIFFTQKPGKENE</sequence>
<feature type="transmembrane region" description="Helical" evidence="1">
    <location>
        <begin position="313"/>
        <end position="331"/>
    </location>
</feature>
<feature type="transmembrane region" description="Helical" evidence="1">
    <location>
        <begin position="12"/>
        <end position="31"/>
    </location>
</feature>
<feature type="transmembrane region" description="Helical" evidence="1">
    <location>
        <begin position="154"/>
        <end position="172"/>
    </location>
</feature>
<feature type="transmembrane region" description="Helical" evidence="1">
    <location>
        <begin position="206"/>
        <end position="230"/>
    </location>
</feature>
<dbReference type="Proteomes" id="UP000602647">
    <property type="component" value="Unassembled WGS sequence"/>
</dbReference>
<proteinExistence type="predicted"/>
<dbReference type="AlphaFoldDB" id="A0A923NM29"/>
<comment type="caution">
    <text evidence="2">The sequence shown here is derived from an EMBL/GenBank/DDBJ whole genome shotgun (WGS) entry which is preliminary data.</text>
</comment>
<dbReference type="InterPro" id="IPR012507">
    <property type="entry name" value="YibE_F"/>
</dbReference>
<accession>A0A923NM29</accession>
<feature type="transmembrane region" description="Helical" evidence="1">
    <location>
        <begin position="351"/>
        <end position="373"/>
    </location>
</feature>
<name>A0A923NM29_9FIRM</name>
<evidence type="ECO:0000313" key="2">
    <source>
        <dbReference type="EMBL" id="MBC6680572.1"/>
    </source>
</evidence>
<dbReference type="RefSeq" id="WP_187303668.1">
    <property type="nucleotide sequence ID" value="NZ_JACRYT010000015.1"/>
</dbReference>
<organism evidence="2 3">
    <name type="scientific">Zhenpiania hominis</name>
    <dbReference type="NCBI Taxonomy" id="2763644"/>
    <lineage>
        <taxon>Bacteria</taxon>
        <taxon>Bacillati</taxon>
        <taxon>Bacillota</taxon>
        <taxon>Clostridia</taxon>
        <taxon>Peptostreptococcales</taxon>
        <taxon>Anaerovoracaceae</taxon>
        <taxon>Zhenpiania</taxon>
    </lineage>
</organism>
<dbReference type="PANTHER" id="PTHR41771">
    <property type="entry name" value="MEMBRANE PROTEIN-RELATED"/>
    <property type="match status" value="1"/>
</dbReference>
<feature type="transmembrane region" description="Helical" evidence="1">
    <location>
        <begin position="178"/>
        <end position="199"/>
    </location>
</feature>
<dbReference type="EMBL" id="JACRYT010000015">
    <property type="protein sequence ID" value="MBC6680572.1"/>
    <property type="molecule type" value="Genomic_DNA"/>
</dbReference>
<evidence type="ECO:0000256" key="1">
    <source>
        <dbReference type="SAM" id="Phobius"/>
    </source>
</evidence>
<dbReference type="PANTHER" id="PTHR41771:SF1">
    <property type="entry name" value="MEMBRANE PROTEIN"/>
    <property type="match status" value="1"/>
</dbReference>
<gene>
    <name evidence="2" type="ORF">H9L42_12150</name>
</gene>
<keyword evidence="1" id="KW-0812">Transmembrane</keyword>
<feature type="transmembrane region" description="Helical" evidence="1">
    <location>
        <begin position="128"/>
        <end position="147"/>
    </location>
</feature>
<protein>
    <submittedName>
        <fullName evidence="2">YibE/F family protein</fullName>
    </submittedName>
</protein>
<evidence type="ECO:0000313" key="3">
    <source>
        <dbReference type="Proteomes" id="UP000602647"/>
    </source>
</evidence>
<keyword evidence="3" id="KW-1185">Reference proteome</keyword>
<keyword evidence="1" id="KW-0472">Membrane</keyword>
<reference evidence="2" key="1">
    <citation type="submission" date="2020-08" db="EMBL/GenBank/DDBJ databases">
        <title>Genome public.</title>
        <authorList>
            <person name="Liu C."/>
            <person name="Sun Q."/>
        </authorList>
    </citation>
    <scope>NUCLEOTIDE SEQUENCE</scope>
    <source>
        <strain evidence="2">BX12</strain>
    </source>
</reference>